<feature type="signal peptide" evidence="1">
    <location>
        <begin position="1"/>
        <end position="15"/>
    </location>
</feature>
<evidence type="ECO:0008006" key="4">
    <source>
        <dbReference type="Google" id="ProtNLM"/>
    </source>
</evidence>
<dbReference type="AlphaFoldDB" id="A0A318N104"/>
<evidence type="ECO:0000256" key="1">
    <source>
        <dbReference type="SAM" id="SignalP"/>
    </source>
</evidence>
<organism evidence="2 3">
    <name type="scientific">Commensalibacter melissae</name>
    <dbReference type="NCBI Taxonomy" id="2070537"/>
    <lineage>
        <taxon>Bacteria</taxon>
        <taxon>Pseudomonadati</taxon>
        <taxon>Pseudomonadota</taxon>
        <taxon>Alphaproteobacteria</taxon>
        <taxon>Acetobacterales</taxon>
        <taxon>Acetobacteraceae</taxon>
    </lineage>
</organism>
<dbReference type="EMBL" id="QGLT01000003">
    <property type="protein sequence ID" value="PXZ00200.1"/>
    <property type="molecule type" value="Genomic_DNA"/>
</dbReference>
<feature type="chain" id="PRO_5016366722" description="TRL-like protein family" evidence="1">
    <location>
        <begin position="16"/>
        <end position="102"/>
    </location>
</feature>
<keyword evidence="3" id="KW-1185">Reference proteome</keyword>
<name>A0A318N104_9PROT</name>
<dbReference type="PROSITE" id="PS51257">
    <property type="entry name" value="PROKAR_LIPOPROTEIN"/>
    <property type="match status" value="1"/>
</dbReference>
<evidence type="ECO:0000313" key="2">
    <source>
        <dbReference type="EMBL" id="PXZ00200.1"/>
    </source>
</evidence>
<reference evidence="2 3" key="1">
    <citation type="submission" date="2018-05" db="EMBL/GenBank/DDBJ databases">
        <title>Reference genomes for bee gut microbiota database.</title>
        <authorList>
            <person name="Ellegaard K.M."/>
        </authorList>
    </citation>
    <scope>NUCLEOTIDE SEQUENCE [LARGE SCALE GENOMIC DNA]</scope>
    <source>
        <strain evidence="2 3">ESL0284</strain>
    </source>
</reference>
<protein>
    <recommendedName>
        <fullName evidence="4">TRL-like protein family</fullName>
    </recommendedName>
</protein>
<dbReference type="Proteomes" id="UP000247565">
    <property type="component" value="Unassembled WGS sequence"/>
</dbReference>
<gene>
    <name evidence="2" type="ORF">DK869_06060</name>
</gene>
<dbReference type="OrthoDB" id="9800727at2"/>
<keyword evidence="1" id="KW-0732">Signal</keyword>
<sequence>MKKLFFLLATTGLLAGCAGGKSPVGLALISNVKGPISATDHTVTSKKGASCAHNLLGIVASGDASIDSAKKKAGITKVSSVDYKTTGIFPFYGKTCVNVKGE</sequence>
<comment type="caution">
    <text evidence="2">The sequence shown here is derived from an EMBL/GenBank/DDBJ whole genome shotgun (WGS) entry which is preliminary data.</text>
</comment>
<evidence type="ECO:0000313" key="3">
    <source>
        <dbReference type="Proteomes" id="UP000247565"/>
    </source>
</evidence>
<dbReference type="InterPro" id="IPR025113">
    <property type="entry name" value="TRL-like"/>
</dbReference>
<dbReference type="RefSeq" id="WP_110439123.1">
    <property type="nucleotide sequence ID" value="NZ_CP046393.1"/>
</dbReference>
<accession>A0A318N104</accession>
<proteinExistence type="predicted"/>
<dbReference type="Pfam" id="PF13146">
    <property type="entry name" value="TRL"/>
    <property type="match status" value="1"/>
</dbReference>